<comment type="subcellular location">
    <subcellularLocation>
        <location evidence="1">Membrane</location>
        <topology evidence="1">Multi-pass membrane protein</topology>
    </subcellularLocation>
</comment>
<dbReference type="Gene3D" id="1.20.1250.20">
    <property type="entry name" value="MFS general substrate transporter like domains"/>
    <property type="match status" value="1"/>
</dbReference>
<feature type="transmembrane region" description="Helical" evidence="5">
    <location>
        <begin position="140"/>
        <end position="163"/>
    </location>
</feature>
<keyword evidence="3 5" id="KW-1133">Transmembrane helix</keyword>
<name>A0ABR3V691_HUMIN</name>
<sequence>MRSTQESADPIVKGVVATAKQSWHDLFTLKQRIIVARDAQGAALTTQLVPAPPLRNPVRLLAQLSPRAWLFFLVGLAAWTADAFDFHALATQQVALAEYYSTTKTTLSTAITLTLLLRSVGAAGLGLAGDRFGRKWPMVVNMFILGLLQVATIYSVTLGQFLAVRSLF</sequence>
<dbReference type="Proteomes" id="UP001583172">
    <property type="component" value="Unassembled WGS sequence"/>
</dbReference>
<dbReference type="PROSITE" id="PS50850">
    <property type="entry name" value="MFS"/>
    <property type="match status" value="1"/>
</dbReference>
<evidence type="ECO:0000256" key="2">
    <source>
        <dbReference type="ARBA" id="ARBA00022692"/>
    </source>
</evidence>
<dbReference type="PANTHER" id="PTHR23508">
    <property type="entry name" value="CARBOXYLIC ACID TRANSPORTER PROTEIN HOMOLOG"/>
    <property type="match status" value="1"/>
</dbReference>
<gene>
    <name evidence="7" type="ORF">VTJ49DRAFT_4063</name>
</gene>
<evidence type="ECO:0000256" key="4">
    <source>
        <dbReference type="ARBA" id="ARBA00023136"/>
    </source>
</evidence>
<feature type="transmembrane region" description="Helical" evidence="5">
    <location>
        <begin position="69"/>
        <end position="90"/>
    </location>
</feature>
<dbReference type="EMBL" id="JAZGSY010000311">
    <property type="protein sequence ID" value="KAL1837277.1"/>
    <property type="molecule type" value="Genomic_DNA"/>
</dbReference>
<organism evidence="7 8">
    <name type="scientific">Humicola insolens</name>
    <name type="common">Soft-rot fungus</name>
    <dbReference type="NCBI Taxonomy" id="85995"/>
    <lineage>
        <taxon>Eukaryota</taxon>
        <taxon>Fungi</taxon>
        <taxon>Dikarya</taxon>
        <taxon>Ascomycota</taxon>
        <taxon>Pezizomycotina</taxon>
        <taxon>Sordariomycetes</taxon>
        <taxon>Sordariomycetidae</taxon>
        <taxon>Sordariales</taxon>
        <taxon>Chaetomiaceae</taxon>
        <taxon>Mycothermus</taxon>
    </lineage>
</organism>
<evidence type="ECO:0000313" key="8">
    <source>
        <dbReference type="Proteomes" id="UP001583172"/>
    </source>
</evidence>
<comment type="caution">
    <text evidence="7">The sequence shown here is derived from an EMBL/GenBank/DDBJ whole genome shotgun (WGS) entry which is preliminary data.</text>
</comment>
<dbReference type="InterPro" id="IPR036259">
    <property type="entry name" value="MFS_trans_sf"/>
</dbReference>
<protein>
    <recommendedName>
        <fullName evidence="6">Major facilitator superfamily (MFS) profile domain-containing protein</fullName>
    </recommendedName>
</protein>
<feature type="domain" description="Major facilitator superfamily (MFS) profile" evidence="6">
    <location>
        <begin position="71"/>
        <end position="168"/>
    </location>
</feature>
<keyword evidence="2 5" id="KW-0812">Transmembrane</keyword>
<evidence type="ECO:0000259" key="6">
    <source>
        <dbReference type="PROSITE" id="PS50850"/>
    </source>
</evidence>
<dbReference type="InterPro" id="IPR020846">
    <property type="entry name" value="MFS_dom"/>
</dbReference>
<evidence type="ECO:0000256" key="3">
    <source>
        <dbReference type="ARBA" id="ARBA00022989"/>
    </source>
</evidence>
<evidence type="ECO:0000313" key="7">
    <source>
        <dbReference type="EMBL" id="KAL1837277.1"/>
    </source>
</evidence>
<feature type="transmembrane region" description="Helical" evidence="5">
    <location>
        <begin position="110"/>
        <end position="128"/>
    </location>
</feature>
<evidence type="ECO:0000256" key="5">
    <source>
        <dbReference type="SAM" id="Phobius"/>
    </source>
</evidence>
<accession>A0ABR3V691</accession>
<dbReference type="SUPFAM" id="SSF103473">
    <property type="entry name" value="MFS general substrate transporter"/>
    <property type="match status" value="1"/>
</dbReference>
<proteinExistence type="predicted"/>
<dbReference type="PANTHER" id="PTHR23508:SF9">
    <property type="entry name" value="CARBOXYLIC ACID TRANSPORT PROTEIN (AFU_ORTHOLOGUE AFUA_2G09450)"/>
    <property type="match status" value="1"/>
</dbReference>
<dbReference type="InterPro" id="IPR005828">
    <property type="entry name" value="MFS_sugar_transport-like"/>
</dbReference>
<keyword evidence="4 5" id="KW-0472">Membrane</keyword>
<evidence type="ECO:0000256" key="1">
    <source>
        <dbReference type="ARBA" id="ARBA00004141"/>
    </source>
</evidence>
<keyword evidence="8" id="KW-1185">Reference proteome</keyword>
<dbReference type="Pfam" id="PF00083">
    <property type="entry name" value="Sugar_tr"/>
    <property type="match status" value="1"/>
</dbReference>
<reference evidence="7 8" key="1">
    <citation type="journal article" date="2024" name="Commun. Biol.">
        <title>Comparative genomic analysis of thermophilic fungi reveals convergent evolutionary adaptations and gene losses.</title>
        <authorList>
            <person name="Steindorff A.S."/>
            <person name="Aguilar-Pontes M.V."/>
            <person name="Robinson A.J."/>
            <person name="Andreopoulos B."/>
            <person name="LaButti K."/>
            <person name="Kuo A."/>
            <person name="Mondo S."/>
            <person name="Riley R."/>
            <person name="Otillar R."/>
            <person name="Haridas S."/>
            <person name="Lipzen A."/>
            <person name="Grimwood J."/>
            <person name="Schmutz J."/>
            <person name="Clum A."/>
            <person name="Reid I.D."/>
            <person name="Moisan M.C."/>
            <person name="Butler G."/>
            <person name="Nguyen T.T.M."/>
            <person name="Dewar K."/>
            <person name="Conant G."/>
            <person name="Drula E."/>
            <person name="Henrissat B."/>
            <person name="Hansel C."/>
            <person name="Singer S."/>
            <person name="Hutchinson M.I."/>
            <person name="de Vries R.P."/>
            <person name="Natvig D.O."/>
            <person name="Powell A.J."/>
            <person name="Tsang A."/>
            <person name="Grigoriev I.V."/>
        </authorList>
    </citation>
    <scope>NUCLEOTIDE SEQUENCE [LARGE SCALE GENOMIC DNA]</scope>
    <source>
        <strain evidence="7 8">CBS 620.91</strain>
    </source>
</reference>